<dbReference type="AlphaFoldDB" id="A0A1S4D134"/>
<feature type="coiled-coil region" evidence="1">
    <location>
        <begin position="88"/>
        <end position="119"/>
    </location>
</feature>
<keyword evidence="1" id="KW-0175">Coiled coil</keyword>
<evidence type="ECO:0000313" key="2">
    <source>
        <dbReference type="RefSeq" id="XP_016506974.1"/>
    </source>
</evidence>
<dbReference type="InterPro" id="IPR036879">
    <property type="entry name" value="TF_MADSbox_sf"/>
</dbReference>
<gene>
    <name evidence="2" type="primary">LOC107824689</name>
</gene>
<dbReference type="PANTHER" id="PTHR11945">
    <property type="entry name" value="MADS BOX PROTEIN"/>
    <property type="match status" value="1"/>
</dbReference>
<dbReference type="PANTHER" id="PTHR11945:SF404">
    <property type="entry name" value="MADS-BOX PROTEIN AGL24-LIKE"/>
    <property type="match status" value="1"/>
</dbReference>
<dbReference type="GO" id="GO:0006357">
    <property type="term" value="P:regulation of transcription by RNA polymerase II"/>
    <property type="evidence" value="ECO:0000318"/>
    <property type="project" value="GO_Central"/>
</dbReference>
<dbReference type="OrthoDB" id="1286682at2759"/>
<proteinExistence type="predicted"/>
<name>A0A1S4D134_TOBAC</name>
<dbReference type="GO" id="GO:0046983">
    <property type="term" value="F:protein dimerization activity"/>
    <property type="evidence" value="ECO:0007669"/>
    <property type="project" value="InterPro"/>
</dbReference>
<sequence>MDLSTLCEIDIAIIIFSITAEPFLFANSNVESVVKRFSQAKQSFYCMSSRKTTHEKTGGGEENDTINKMKKKAINEEEKGESTLEIFEPTNLERLEKLKQEIEELETDLVEKIDELQLDTCVKDPKFVLEMNATKSSSMPSSWLNL</sequence>
<dbReference type="KEGG" id="nta:107824689"/>
<dbReference type="SUPFAM" id="SSF55455">
    <property type="entry name" value="SRF-like"/>
    <property type="match status" value="1"/>
</dbReference>
<dbReference type="GO" id="GO:0000978">
    <property type="term" value="F:RNA polymerase II cis-regulatory region sequence-specific DNA binding"/>
    <property type="evidence" value="ECO:0000318"/>
    <property type="project" value="GO_Central"/>
</dbReference>
<dbReference type="RefSeq" id="XP_016506974.1">
    <property type="nucleotide sequence ID" value="XM_016651488.1"/>
</dbReference>
<protein>
    <submittedName>
        <fullName evidence="2">MADS-box protein AGL24-like</fullName>
    </submittedName>
</protein>
<dbReference type="Gene3D" id="3.40.1810.10">
    <property type="entry name" value="Transcription factor, MADS-box"/>
    <property type="match status" value="1"/>
</dbReference>
<reference evidence="2" key="1">
    <citation type="submission" date="2025-08" db="UniProtKB">
        <authorList>
            <consortium name="RefSeq"/>
        </authorList>
    </citation>
    <scope>IDENTIFICATION</scope>
</reference>
<accession>A0A1S4D134</accession>
<dbReference type="GO" id="GO:0000981">
    <property type="term" value="F:DNA-binding transcription factor activity, RNA polymerase II-specific"/>
    <property type="evidence" value="ECO:0000318"/>
    <property type="project" value="GO_Central"/>
</dbReference>
<evidence type="ECO:0000256" key="1">
    <source>
        <dbReference type="SAM" id="Coils"/>
    </source>
</evidence>
<dbReference type="PaxDb" id="4097-A0A1S4D134"/>
<organism evidence="2">
    <name type="scientific">Nicotiana tabacum</name>
    <name type="common">Common tobacco</name>
    <dbReference type="NCBI Taxonomy" id="4097"/>
    <lineage>
        <taxon>Eukaryota</taxon>
        <taxon>Viridiplantae</taxon>
        <taxon>Streptophyta</taxon>
        <taxon>Embryophyta</taxon>
        <taxon>Tracheophyta</taxon>
        <taxon>Spermatophyta</taxon>
        <taxon>Magnoliopsida</taxon>
        <taxon>eudicotyledons</taxon>
        <taxon>Gunneridae</taxon>
        <taxon>Pentapetalae</taxon>
        <taxon>asterids</taxon>
        <taxon>lamiids</taxon>
        <taxon>Solanales</taxon>
        <taxon>Solanaceae</taxon>
        <taxon>Nicotianoideae</taxon>
        <taxon>Nicotianeae</taxon>
        <taxon>Nicotiana</taxon>
    </lineage>
</organism>